<dbReference type="EMBL" id="MCRJ01000078">
    <property type="protein sequence ID" value="ODN69695.1"/>
    <property type="molecule type" value="Genomic_DNA"/>
</dbReference>
<comment type="similarity">
    <text evidence="1">Belongs to the peptidase C56 family.</text>
</comment>
<name>A0A1E3H0M3_9HYPH</name>
<evidence type="ECO:0000256" key="1">
    <source>
        <dbReference type="ARBA" id="ARBA00008542"/>
    </source>
</evidence>
<dbReference type="GO" id="GO:0016798">
    <property type="term" value="F:hydrolase activity, acting on glycosyl bonds"/>
    <property type="evidence" value="ECO:0007669"/>
    <property type="project" value="UniProtKB-KW"/>
</dbReference>
<dbReference type="Proteomes" id="UP000094622">
    <property type="component" value="Unassembled WGS sequence"/>
</dbReference>
<accession>A0A1E3H0M3</accession>
<gene>
    <name evidence="3" type="primary">yraA</name>
    <name evidence="3" type="ORF">A6302_02989</name>
</gene>
<dbReference type="InterPro" id="IPR006286">
    <property type="entry name" value="C56_PfpI-like"/>
</dbReference>
<keyword evidence="3" id="KW-0645">Protease</keyword>
<evidence type="ECO:0000313" key="4">
    <source>
        <dbReference type="Proteomes" id="UP000094622"/>
    </source>
</evidence>
<dbReference type="EC" id="3.2.-.-" evidence="3"/>
<sequence length="187" mass="20477">MPDIREAKILIISASGFEQSELMVPLEKLRAAGATVEIASLDGKPIRGWAKTDWGETIDADLSVADARVDDYHALVIPGGQINPDLLRVDPNAVKLVRTFFDKGWPVAAICHGPWLLVEADLVRGRKVTSYPSIRTDVQNAGGRWIDAEVVTDEGVITSRNPDDLDAFVAKIIEEIGEGRHERRKAA</sequence>
<dbReference type="CDD" id="cd03134">
    <property type="entry name" value="GATase1_PfpI_like"/>
    <property type="match status" value="1"/>
</dbReference>
<dbReference type="GO" id="GO:0006508">
    <property type="term" value="P:proteolysis"/>
    <property type="evidence" value="ECO:0007669"/>
    <property type="project" value="UniProtKB-KW"/>
</dbReference>
<dbReference type="NCBIfam" id="TIGR01382">
    <property type="entry name" value="PfpI"/>
    <property type="match status" value="1"/>
</dbReference>
<dbReference type="PANTHER" id="PTHR42733:SF12">
    <property type="entry name" value="PROTEINASE"/>
    <property type="match status" value="1"/>
</dbReference>
<proteinExistence type="inferred from homology"/>
<dbReference type="InterPro" id="IPR002818">
    <property type="entry name" value="DJ-1/PfpI"/>
</dbReference>
<dbReference type="AlphaFoldDB" id="A0A1E3H0M3"/>
<dbReference type="GO" id="GO:0008233">
    <property type="term" value="F:peptidase activity"/>
    <property type="evidence" value="ECO:0007669"/>
    <property type="project" value="UniProtKB-KW"/>
</dbReference>
<dbReference type="Gene3D" id="3.40.50.880">
    <property type="match status" value="1"/>
</dbReference>
<comment type="caution">
    <text evidence="3">The sequence shown here is derived from an EMBL/GenBank/DDBJ whole genome shotgun (WGS) entry which is preliminary data.</text>
</comment>
<dbReference type="OrthoDB" id="9792284at2"/>
<dbReference type="RefSeq" id="WP_069307439.1">
    <property type="nucleotide sequence ID" value="NZ_MCRJ01000078.1"/>
</dbReference>
<evidence type="ECO:0000259" key="2">
    <source>
        <dbReference type="Pfam" id="PF01965"/>
    </source>
</evidence>
<reference evidence="3 4" key="1">
    <citation type="submission" date="2016-07" db="EMBL/GenBank/DDBJ databases">
        <title>Draft Genome Sequence of Methylobrevis pamukkalensis PK2.</title>
        <authorList>
            <person name="Vasilenko O.V."/>
            <person name="Doronina N.V."/>
            <person name="Shmareva M.N."/>
            <person name="Tarlachkov S.V."/>
            <person name="Mustakhimov I."/>
            <person name="Trotsenko Y.A."/>
        </authorList>
    </citation>
    <scope>NUCLEOTIDE SEQUENCE [LARGE SCALE GENOMIC DNA]</scope>
    <source>
        <strain evidence="3 4">PK2</strain>
    </source>
</reference>
<dbReference type="SUPFAM" id="SSF52317">
    <property type="entry name" value="Class I glutamine amidotransferase-like"/>
    <property type="match status" value="1"/>
</dbReference>
<evidence type="ECO:0000313" key="3">
    <source>
        <dbReference type="EMBL" id="ODN69695.1"/>
    </source>
</evidence>
<keyword evidence="3" id="KW-0326">Glycosidase</keyword>
<dbReference type="PANTHER" id="PTHR42733">
    <property type="entry name" value="DJ-1 PROTEIN"/>
    <property type="match status" value="1"/>
</dbReference>
<dbReference type="InterPro" id="IPR029062">
    <property type="entry name" value="Class_I_gatase-like"/>
</dbReference>
<feature type="domain" description="DJ-1/PfpI" evidence="2">
    <location>
        <begin position="7"/>
        <end position="175"/>
    </location>
</feature>
<protein>
    <submittedName>
        <fullName evidence="3">Putative cysteine protease YraA</fullName>
        <ecNumber evidence="3">3.2.-.-</ecNumber>
    </submittedName>
</protein>
<keyword evidence="3" id="KW-0378">Hydrolase</keyword>
<dbReference type="Pfam" id="PF01965">
    <property type="entry name" value="DJ-1_PfpI"/>
    <property type="match status" value="1"/>
</dbReference>
<organism evidence="3 4">
    <name type="scientific">Methylobrevis pamukkalensis</name>
    <dbReference type="NCBI Taxonomy" id="1439726"/>
    <lineage>
        <taxon>Bacteria</taxon>
        <taxon>Pseudomonadati</taxon>
        <taxon>Pseudomonadota</taxon>
        <taxon>Alphaproteobacteria</taxon>
        <taxon>Hyphomicrobiales</taxon>
        <taxon>Pleomorphomonadaceae</taxon>
        <taxon>Methylobrevis</taxon>
    </lineage>
</organism>
<dbReference type="PATRIC" id="fig|1439726.3.peg.3142"/>
<dbReference type="PROSITE" id="PS51276">
    <property type="entry name" value="PEPTIDASE_C56_PFPI"/>
    <property type="match status" value="1"/>
</dbReference>
<keyword evidence="4" id="KW-1185">Reference proteome</keyword>